<dbReference type="CDD" id="cd09079">
    <property type="entry name" value="RgfB-like"/>
    <property type="match status" value="1"/>
</dbReference>
<proteinExistence type="predicted"/>
<gene>
    <name evidence="3" type="ORF">SAMN02745199_1210</name>
</gene>
<dbReference type="PANTHER" id="PTHR15822:SF23">
    <property type="entry name" value="ENDONUCLEASE_EXONUCLEASE_PHOSPHATASE FAMILY PROTEIN"/>
    <property type="match status" value="1"/>
</dbReference>
<evidence type="ECO:0000313" key="3">
    <source>
        <dbReference type="EMBL" id="SHH46744.1"/>
    </source>
</evidence>
<reference evidence="4" key="1">
    <citation type="submission" date="2016-11" db="EMBL/GenBank/DDBJ databases">
        <authorList>
            <person name="Varghese N."/>
            <person name="Submissions S."/>
        </authorList>
    </citation>
    <scope>NUCLEOTIDE SEQUENCE [LARGE SCALE GENOMIC DNA]</scope>
    <source>
        <strain evidence="4">DSM 15807</strain>
    </source>
</reference>
<dbReference type="AlphaFoldDB" id="A0A1M5T7Q2"/>
<feature type="domain" description="Endonuclease/exonuclease/phosphatase" evidence="2">
    <location>
        <begin position="19"/>
        <end position="255"/>
    </location>
</feature>
<keyword evidence="4" id="KW-1185">Reference proteome</keyword>
<dbReference type="PANTHER" id="PTHR15822">
    <property type="entry name" value="TRAF AND TNF RECEPTOR-ASSOCIATED PROTEIN"/>
    <property type="match status" value="1"/>
</dbReference>
<sequence>MRLLTLNCHSWLEEDQMKKLQIIANDIIEKQYDVIALQEVNQSIGAKLIGANVREDNFALVLINKVNELSKEKYTLYYEKCHIGFEKYEEGVAIITRHKVVNVESFLVSKVDDFYFWKTRKVIKASVLIDGKEIDFYSCHLGWWDDKEEPFKAQFDKLYNLIDKEKLTFLMGDFNNNAFVRQEGYDYILSKGLFDTYNLAKFKDDGVTVKTSNLDGWNESNNKLRIDFIFVNKCIEVTSSFVIFNGINKEVVSDHFGVSVFQKYEDVL</sequence>
<evidence type="ECO:0000259" key="2">
    <source>
        <dbReference type="Pfam" id="PF03372"/>
    </source>
</evidence>
<evidence type="ECO:0000256" key="1">
    <source>
        <dbReference type="ARBA" id="ARBA00022801"/>
    </source>
</evidence>
<organism evidence="3 4">
    <name type="scientific">Thermosipho atlanticus DSM 15807</name>
    <dbReference type="NCBI Taxonomy" id="1123380"/>
    <lineage>
        <taxon>Bacteria</taxon>
        <taxon>Thermotogati</taxon>
        <taxon>Thermotogota</taxon>
        <taxon>Thermotogae</taxon>
        <taxon>Thermotogales</taxon>
        <taxon>Fervidobacteriaceae</taxon>
        <taxon>Thermosipho</taxon>
    </lineage>
</organism>
<evidence type="ECO:0000313" key="4">
    <source>
        <dbReference type="Proteomes" id="UP000242592"/>
    </source>
</evidence>
<accession>A0A1M5T7Q2</accession>
<protein>
    <submittedName>
        <fullName evidence="3">Maltose 6'-phosphate phosphatase</fullName>
    </submittedName>
</protein>
<keyword evidence="1" id="KW-0378">Hydrolase</keyword>
<dbReference type="Pfam" id="PF03372">
    <property type="entry name" value="Exo_endo_phos"/>
    <property type="match status" value="1"/>
</dbReference>
<dbReference type="GO" id="GO:0016787">
    <property type="term" value="F:hydrolase activity"/>
    <property type="evidence" value="ECO:0007669"/>
    <property type="project" value="UniProtKB-KW"/>
</dbReference>
<dbReference type="InterPro" id="IPR005135">
    <property type="entry name" value="Endo/exonuclease/phosphatase"/>
</dbReference>
<name>A0A1M5T7Q2_9BACT</name>
<dbReference type="STRING" id="1123380.SAMN02745199_1210"/>
<dbReference type="Proteomes" id="UP000242592">
    <property type="component" value="Unassembled WGS sequence"/>
</dbReference>
<dbReference type="InterPro" id="IPR051547">
    <property type="entry name" value="TDP2-like"/>
</dbReference>
<dbReference type="SUPFAM" id="SSF56219">
    <property type="entry name" value="DNase I-like"/>
    <property type="match status" value="1"/>
</dbReference>
<dbReference type="RefSeq" id="WP_073073204.1">
    <property type="nucleotide sequence ID" value="NZ_FQXN01000004.1"/>
</dbReference>
<dbReference type="Gene3D" id="3.60.10.10">
    <property type="entry name" value="Endonuclease/exonuclease/phosphatase"/>
    <property type="match status" value="1"/>
</dbReference>
<dbReference type="EMBL" id="FQXN01000004">
    <property type="protein sequence ID" value="SHH46744.1"/>
    <property type="molecule type" value="Genomic_DNA"/>
</dbReference>
<dbReference type="InterPro" id="IPR036691">
    <property type="entry name" value="Endo/exonu/phosph_ase_sf"/>
</dbReference>
<dbReference type="OrthoDB" id="9812537at2"/>